<dbReference type="InterPro" id="IPR005147">
    <property type="entry name" value="tRNA_synthase_B5-dom"/>
</dbReference>
<dbReference type="Pfam" id="PF17759">
    <property type="entry name" value="tRNA_synthFbeta"/>
    <property type="match status" value="1"/>
</dbReference>
<evidence type="ECO:0000256" key="15">
    <source>
        <dbReference type="ARBA" id="ARBA00049255"/>
    </source>
</evidence>
<dbReference type="InterPro" id="IPR020825">
    <property type="entry name" value="Phe-tRNA_synthase-like_B3/B4"/>
</dbReference>
<name>A0A4D9DAB8_9STRA</name>
<keyword evidence="18" id="KW-1185">Reference proteome</keyword>
<dbReference type="OrthoDB" id="1698572at2759"/>
<gene>
    <name evidence="17" type="ORF">NSK_001659</name>
</gene>
<protein>
    <recommendedName>
        <fullName evidence="5">phenylalanine--tRNA ligase</fullName>
        <ecNumber evidence="5">6.1.1.20</ecNumber>
    </recommendedName>
    <alternativeName>
        <fullName evidence="14">Phenylalanyl-tRNA synthetase beta subunit</fullName>
    </alternativeName>
</protein>
<comment type="similarity">
    <text evidence="3">Belongs to the phenylalanyl-tRNA synthetase beta subunit family. Type 2 subfamily.</text>
</comment>
<dbReference type="InterPro" id="IPR005146">
    <property type="entry name" value="B3/B4_tRNA-bd"/>
</dbReference>
<keyword evidence="6" id="KW-0963">Cytoplasm</keyword>
<keyword evidence="7" id="KW-0436">Ligase</keyword>
<dbReference type="InterPro" id="IPR004531">
    <property type="entry name" value="Phe-tRNA-synth_IIc_bsu_arc_euk"/>
</dbReference>
<keyword evidence="8" id="KW-0479">Metal-binding</keyword>
<evidence type="ECO:0000313" key="18">
    <source>
        <dbReference type="Proteomes" id="UP000355283"/>
    </source>
</evidence>
<dbReference type="SMART" id="SM00874">
    <property type="entry name" value="B5"/>
    <property type="match status" value="1"/>
</dbReference>
<dbReference type="GO" id="GO:0003723">
    <property type="term" value="F:RNA binding"/>
    <property type="evidence" value="ECO:0007669"/>
    <property type="project" value="InterPro"/>
</dbReference>
<dbReference type="EMBL" id="SDOX01000006">
    <property type="protein sequence ID" value="TFJ87327.1"/>
    <property type="molecule type" value="Genomic_DNA"/>
</dbReference>
<evidence type="ECO:0000256" key="3">
    <source>
        <dbReference type="ARBA" id="ARBA00007438"/>
    </source>
</evidence>
<evidence type="ECO:0000256" key="6">
    <source>
        <dbReference type="ARBA" id="ARBA00022490"/>
    </source>
</evidence>
<keyword evidence="11" id="KW-0460">Magnesium</keyword>
<evidence type="ECO:0000256" key="9">
    <source>
        <dbReference type="ARBA" id="ARBA00022741"/>
    </source>
</evidence>
<comment type="catalytic activity">
    <reaction evidence="15">
        <text>tRNA(Phe) + L-phenylalanine + ATP = L-phenylalanyl-tRNA(Phe) + AMP + diphosphate + H(+)</text>
        <dbReference type="Rhea" id="RHEA:19413"/>
        <dbReference type="Rhea" id="RHEA-COMP:9668"/>
        <dbReference type="Rhea" id="RHEA-COMP:9699"/>
        <dbReference type="ChEBI" id="CHEBI:15378"/>
        <dbReference type="ChEBI" id="CHEBI:30616"/>
        <dbReference type="ChEBI" id="CHEBI:33019"/>
        <dbReference type="ChEBI" id="CHEBI:58095"/>
        <dbReference type="ChEBI" id="CHEBI:78442"/>
        <dbReference type="ChEBI" id="CHEBI:78531"/>
        <dbReference type="ChEBI" id="CHEBI:456215"/>
        <dbReference type="EC" id="6.1.1.20"/>
    </reaction>
</comment>
<dbReference type="CDD" id="cd00769">
    <property type="entry name" value="PheRS_beta_core"/>
    <property type="match status" value="1"/>
</dbReference>
<dbReference type="PANTHER" id="PTHR10947:SF0">
    <property type="entry name" value="PHENYLALANINE--TRNA LIGASE BETA SUBUNIT"/>
    <property type="match status" value="1"/>
</dbReference>
<proteinExistence type="inferred from homology"/>
<dbReference type="GO" id="GO:0004826">
    <property type="term" value="F:phenylalanine-tRNA ligase activity"/>
    <property type="evidence" value="ECO:0007669"/>
    <property type="project" value="UniProtKB-EC"/>
</dbReference>
<evidence type="ECO:0000256" key="12">
    <source>
        <dbReference type="ARBA" id="ARBA00022917"/>
    </source>
</evidence>
<evidence type="ECO:0000256" key="8">
    <source>
        <dbReference type="ARBA" id="ARBA00022723"/>
    </source>
</evidence>
<evidence type="ECO:0000313" key="17">
    <source>
        <dbReference type="EMBL" id="TFJ87327.1"/>
    </source>
</evidence>
<dbReference type="PROSITE" id="PS51483">
    <property type="entry name" value="B5"/>
    <property type="match status" value="1"/>
</dbReference>
<dbReference type="FunFam" id="3.30.930.10:FF:000059">
    <property type="entry name" value="phenylalanine--tRNA ligase beta subunit"/>
    <property type="match status" value="1"/>
</dbReference>
<dbReference type="GO" id="GO:0000287">
    <property type="term" value="F:magnesium ion binding"/>
    <property type="evidence" value="ECO:0007669"/>
    <property type="project" value="InterPro"/>
</dbReference>
<keyword evidence="10" id="KW-0067">ATP-binding</keyword>
<dbReference type="SMART" id="SM00873">
    <property type="entry name" value="B3_4"/>
    <property type="match status" value="1"/>
</dbReference>
<dbReference type="GO" id="GO:0005524">
    <property type="term" value="F:ATP binding"/>
    <property type="evidence" value="ECO:0007669"/>
    <property type="project" value="UniProtKB-KW"/>
</dbReference>
<dbReference type="InterPro" id="IPR041616">
    <property type="entry name" value="PheRS_beta_core"/>
</dbReference>
<dbReference type="InterPro" id="IPR045060">
    <property type="entry name" value="Phe-tRNA-ligase_IIc_bsu"/>
</dbReference>
<dbReference type="Proteomes" id="UP000355283">
    <property type="component" value="Unassembled WGS sequence"/>
</dbReference>
<dbReference type="AlphaFoldDB" id="A0A4D9DAB8"/>
<evidence type="ECO:0000259" key="16">
    <source>
        <dbReference type="PROSITE" id="PS51483"/>
    </source>
</evidence>
<evidence type="ECO:0000256" key="11">
    <source>
        <dbReference type="ARBA" id="ARBA00022842"/>
    </source>
</evidence>
<dbReference type="SUPFAM" id="SSF46955">
    <property type="entry name" value="Putative DNA-binding domain"/>
    <property type="match status" value="2"/>
</dbReference>
<dbReference type="Gene3D" id="3.50.40.10">
    <property type="entry name" value="Phenylalanyl-trna Synthetase, Chain B, domain 3"/>
    <property type="match status" value="1"/>
</dbReference>
<dbReference type="Pfam" id="PF03484">
    <property type="entry name" value="B5"/>
    <property type="match status" value="1"/>
</dbReference>
<dbReference type="Pfam" id="PF18262">
    <property type="entry name" value="PhetRS_B1"/>
    <property type="match status" value="1"/>
</dbReference>
<evidence type="ECO:0000256" key="2">
    <source>
        <dbReference type="ARBA" id="ARBA00004496"/>
    </source>
</evidence>
<comment type="subunit">
    <text evidence="4">Tetramer of two alpha and two beta subunits.</text>
</comment>
<keyword evidence="12" id="KW-0648">Protein biosynthesis</keyword>
<organism evidence="17 18">
    <name type="scientific">Nannochloropsis salina CCMP1776</name>
    <dbReference type="NCBI Taxonomy" id="1027361"/>
    <lineage>
        <taxon>Eukaryota</taxon>
        <taxon>Sar</taxon>
        <taxon>Stramenopiles</taxon>
        <taxon>Ochrophyta</taxon>
        <taxon>Eustigmatophyceae</taxon>
        <taxon>Eustigmatales</taxon>
        <taxon>Monodopsidaceae</taxon>
        <taxon>Microchloropsis</taxon>
        <taxon>Microchloropsis salina</taxon>
    </lineage>
</organism>
<evidence type="ECO:0000256" key="7">
    <source>
        <dbReference type="ARBA" id="ARBA00022598"/>
    </source>
</evidence>
<comment type="cofactor">
    <cofactor evidence="1">
        <name>Mg(2+)</name>
        <dbReference type="ChEBI" id="CHEBI:18420"/>
    </cofactor>
</comment>
<evidence type="ECO:0000256" key="14">
    <source>
        <dbReference type="ARBA" id="ARBA00033189"/>
    </source>
</evidence>
<dbReference type="FunFam" id="3.50.40.10:FF:000002">
    <property type="entry name" value="phenylalanine--tRNA ligase beta subunit"/>
    <property type="match status" value="1"/>
</dbReference>
<dbReference type="EC" id="6.1.1.20" evidence="5"/>
<dbReference type="GO" id="GO:0009328">
    <property type="term" value="C:phenylalanine-tRNA ligase complex"/>
    <property type="evidence" value="ECO:0007669"/>
    <property type="project" value="TreeGrafter"/>
</dbReference>
<keyword evidence="9" id="KW-0547">Nucleotide-binding</keyword>
<dbReference type="InterPro" id="IPR045864">
    <property type="entry name" value="aa-tRNA-synth_II/BPL/LPL"/>
</dbReference>
<dbReference type="PANTHER" id="PTHR10947">
    <property type="entry name" value="PHENYLALANYL-TRNA SYNTHETASE BETA CHAIN AND LEUCINE-RICH REPEAT-CONTAINING PROTEIN 47"/>
    <property type="match status" value="1"/>
</dbReference>
<dbReference type="GO" id="GO:0006432">
    <property type="term" value="P:phenylalanyl-tRNA aminoacylation"/>
    <property type="evidence" value="ECO:0007669"/>
    <property type="project" value="InterPro"/>
</dbReference>
<evidence type="ECO:0000256" key="5">
    <source>
        <dbReference type="ARBA" id="ARBA00012814"/>
    </source>
</evidence>
<comment type="subcellular location">
    <subcellularLocation>
        <location evidence="2">Cytoplasm</location>
    </subcellularLocation>
</comment>
<feature type="domain" description="B5" evidence="16">
    <location>
        <begin position="313"/>
        <end position="391"/>
    </location>
</feature>
<reference evidence="17 18" key="1">
    <citation type="submission" date="2019-01" db="EMBL/GenBank/DDBJ databases">
        <title>Nuclear Genome Assembly of the Microalgal Biofuel strain Nannochloropsis salina CCMP1776.</title>
        <authorList>
            <person name="Hovde B."/>
        </authorList>
    </citation>
    <scope>NUCLEOTIDE SEQUENCE [LARGE SCALE GENOMIC DNA]</scope>
    <source>
        <strain evidence="17 18">CCMP1776</strain>
    </source>
</reference>
<dbReference type="NCBIfam" id="TIGR00471">
    <property type="entry name" value="pheT_arch"/>
    <property type="match status" value="1"/>
</dbReference>
<dbReference type="Pfam" id="PF03483">
    <property type="entry name" value="B3_4"/>
    <property type="match status" value="1"/>
</dbReference>
<evidence type="ECO:0000256" key="10">
    <source>
        <dbReference type="ARBA" id="ARBA00022840"/>
    </source>
</evidence>
<dbReference type="SUPFAM" id="SSF55681">
    <property type="entry name" value="Class II aaRS and biotin synthetases"/>
    <property type="match status" value="1"/>
</dbReference>
<evidence type="ECO:0000256" key="4">
    <source>
        <dbReference type="ARBA" id="ARBA00011209"/>
    </source>
</evidence>
<dbReference type="InterPro" id="IPR040659">
    <property type="entry name" value="PhetRS_B1"/>
</dbReference>
<evidence type="ECO:0000256" key="1">
    <source>
        <dbReference type="ARBA" id="ARBA00001946"/>
    </source>
</evidence>
<comment type="caution">
    <text evidence="17">The sequence shown here is derived from an EMBL/GenBank/DDBJ whole genome shotgun (WGS) entry which is preliminary data.</text>
</comment>
<sequence>MPTISLVRDDLFNALGKSYTDDEFQDVCFAFGIELDEITTEGELASKDGGSKGKGGADGGAVVYKIDVPANRYDILCMEGLSRALRIFLELDTAPSYRKVEPTDNGGTRTVMSVEASTASIRPFVACAILRDMTFDPLVYKSFIDLQEHLHRNICRRRTLVAIGTHDLDTLQGPFRYTAADPASIQFSPLTSDDGRIFNAKELLDFYRTDESAKHLSPYTDIIYEAPRYPVLYDSRGTVLSLPPVINGRHSRITLQTRNVFIECTATDKTKANIVLDTVVTMFSQHCARPFTVEPVDVVYEGRELSVETTPLLSTRKVSAKMSEIEGLVGRDLGPELVCQLCNKMQLGPASYHAETDTVVVTVPPTRSDVLHAVDVIEDVAIAFGYNNLPIKVPGTLTVGAPLPINAFSDLLRDEIARAGYLEVLTHGLCSRAENFAKLRRPETKAVSLSNPANEEYEIVRTTLLPGLLKVLQHNRAAQVKDGLRFFEISDVVLRDDHTDVGAKNIRRLVASSTSMVAGFESIHGLVDRVMMLVQIGPTEAYAGNSMRGEERMAVLKDKIQYYIVPSDDPAFFRGRCADVILVEDGGKSKPLKVGTFGVLHPEVLKAYDIPFPTSMLEIDLEPLM</sequence>
<dbReference type="SUPFAM" id="SSF56037">
    <property type="entry name" value="PheT/TilS domain"/>
    <property type="match status" value="1"/>
</dbReference>
<keyword evidence="13" id="KW-0030">Aminoacyl-tRNA synthetase</keyword>
<dbReference type="InterPro" id="IPR009061">
    <property type="entry name" value="DNA-bd_dom_put_sf"/>
</dbReference>
<evidence type="ECO:0000256" key="13">
    <source>
        <dbReference type="ARBA" id="ARBA00023146"/>
    </source>
</evidence>
<dbReference type="Gene3D" id="3.30.930.10">
    <property type="entry name" value="Bira Bifunctional Protein, Domain 2"/>
    <property type="match status" value="1"/>
</dbReference>
<dbReference type="Gene3D" id="3.30.56.10">
    <property type="match status" value="2"/>
</dbReference>
<accession>A0A4D9DAB8</accession>